<dbReference type="InterPro" id="IPR051015">
    <property type="entry name" value="EvgA-like"/>
</dbReference>
<evidence type="ECO:0000256" key="2">
    <source>
        <dbReference type="ARBA" id="ARBA00023125"/>
    </source>
</evidence>
<organism evidence="6 7">
    <name type="scientific">Rhodovibrio sodomensis</name>
    <dbReference type="NCBI Taxonomy" id="1088"/>
    <lineage>
        <taxon>Bacteria</taxon>
        <taxon>Pseudomonadati</taxon>
        <taxon>Pseudomonadota</taxon>
        <taxon>Alphaproteobacteria</taxon>
        <taxon>Rhodospirillales</taxon>
        <taxon>Rhodovibrionaceae</taxon>
        <taxon>Rhodovibrio</taxon>
    </lineage>
</organism>
<feature type="domain" description="Response regulatory" evidence="5">
    <location>
        <begin position="2"/>
        <end position="119"/>
    </location>
</feature>
<keyword evidence="7" id="KW-1185">Reference proteome</keyword>
<evidence type="ECO:0000313" key="7">
    <source>
        <dbReference type="Proteomes" id="UP001296873"/>
    </source>
</evidence>
<dbReference type="CDD" id="cd06170">
    <property type="entry name" value="LuxR_C_like"/>
    <property type="match status" value="1"/>
</dbReference>
<dbReference type="RefSeq" id="WP_200340440.1">
    <property type="nucleotide sequence ID" value="NZ_NRRL01000019.1"/>
</dbReference>
<feature type="domain" description="HTH luxR-type" evidence="4">
    <location>
        <begin position="139"/>
        <end position="204"/>
    </location>
</feature>
<evidence type="ECO:0008006" key="8">
    <source>
        <dbReference type="Google" id="ProtNLM"/>
    </source>
</evidence>
<evidence type="ECO:0000256" key="1">
    <source>
        <dbReference type="ARBA" id="ARBA00022553"/>
    </source>
</evidence>
<dbReference type="InterPro" id="IPR016032">
    <property type="entry name" value="Sig_transdc_resp-reg_C-effctor"/>
</dbReference>
<evidence type="ECO:0000256" key="3">
    <source>
        <dbReference type="PROSITE-ProRule" id="PRU00169"/>
    </source>
</evidence>
<dbReference type="PANTHER" id="PTHR45566">
    <property type="entry name" value="HTH-TYPE TRANSCRIPTIONAL REGULATOR YHJB-RELATED"/>
    <property type="match status" value="1"/>
</dbReference>
<dbReference type="PROSITE" id="PS50110">
    <property type="entry name" value="RESPONSE_REGULATORY"/>
    <property type="match status" value="1"/>
</dbReference>
<dbReference type="InterPro" id="IPR001789">
    <property type="entry name" value="Sig_transdc_resp-reg_receiver"/>
</dbReference>
<dbReference type="Gene3D" id="3.40.50.2300">
    <property type="match status" value="1"/>
</dbReference>
<dbReference type="Pfam" id="PF00072">
    <property type="entry name" value="Response_reg"/>
    <property type="match status" value="1"/>
</dbReference>
<dbReference type="InterPro" id="IPR058245">
    <property type="entry name" value="NreC/VraR/RcsB-like_REC"/>
</dbReference>
<dbReference type="SUPFAM" id="SSF52172">
    <property type="entry name" value="CheY-like"/>
    <property type="match status" value="1"/>
</dbReference>
<accession>A0ABS1DCM1</accession>
<name>A0ABS1DCM1_9PROT</name>
<dbReference type="InterPro" id="IPR036388">
    <property type="entry name" value="WH-like_DNA-bd_sf"/>
</dbReference>
<evidence type="ECO:0000259" key="5">
    <source>
        <dbReference type="PROSITE" id="PS50110"/>
    </source>
</evidence>
<protein>
    <recommendedName>
        <fullName evidence="8">DNA-binding response regulator</fullName>
    </recommendedName>
</protein>
<dbReference type="Proteomes" id="UP001296873">
    <property type="component" value="Unassembled WGS sequence"/>
</dbReference>
<dbReference type="PANTHER" id="PTHR45566:SF2">
    <property type="entry name" value="NARL SUBFAMILY"/>
    <property type="match status" value="1"/>
</dbReference>
<evidence type="ECO:0000259" key="4">
    <source>
        <dbReference type="PROSITE" id="PS50043"/>
    </source>
</evidence>
<dbReference type="InterPro" id="IPR000792">
    <property type="entry name" value="Tscrpt_reg_LuxR_C"/>
</dbReference>
<dbReference type="SUPFAM" id="SSF46894">
    <property type="entry name" value="C-terminal effector domain of the bipartite response regulators"/>
    <property type="match status" value="1"/>
</dbReference>
<gene>
    <name evidence="6" type="ORF">CKO28_09225</name>
</gene>
<proteinExistence type="predicted"/>
<keyword evidence="1 3" id="KW-0597">Phosphoprotein</keyword>
<comment type="caution">
    <text evidence="6">The sequence shown here is derived from an EMBL/GenBank/DDBJ whole genome shotgun (WGS) entry which is preliminary data.</text>
</comment>
<dbReference type="PROSITE" id="PS50043">
    <property type="entry name" value="HTH_LUXR_2"/>
    <property type="match status" value="1"/>
</dbReference>
<dbReference type="SMART" id="SM00421">
    <property type="entry name" value="HTH_LUXR"/>
    <property type="match status" value="1"/>
</dbReference>
<dbReference type="PRINTS" id="PR00038">
    <property type="entry name" value="HTHLUXR"/>
</dbReference>
<feature type="modified residue" description="4-aspartylphosphate" evidence="3">
    <location>
        <position position="54"/>
    </location>
</feature>
<evidence type="ECO:0000313" key="6">
    <source>
        <dbReference type="EMBL" id="MBK1668218.1"/>
    </source>
</evidence>
<sequence length="213" mass="23597">MIPLIADDHDLFIDLLATHIGRTWPDSPVYKATDVDGALRQLDAHPEIDIALLDVVMPGMNRLEGLSRIKQARPDMPVALLSGQSDRGVIEEGLRMGAAGFVPKTISGDALIQAIRLMMSGEVYVPYALMTRPVEGPAEPDGDDALSTRETQVLDGLWRGLSNKEIARELNLQEVTVKLHLRRLYRKFECRNRTEALRIGLERGFLKNTASSA</sequence>
<dbReference type="Gene3D" id="1.10.10.10">
    <property type="entry name" value="Winged helix-like DNA-binding domain superfamily/Winged helix DNA-binding domain"/>
    <property type="match status" value="1"/>
</dbReference>
<dbReference type="EMBL" id="NRRL01000019">
    <property type="protein sequence ID" value="MBK1668218.1"/>
    <property type="molecule type" value="Genomic_DNA"/>
</dbReference>
<reference evidence="6 7" key="1">
    <citation type="journal article" date="2020" name="Microorganisms">
        <title>Osmotic Adaptation and Compatible Solute Biosynthesis of Phototrophic Bacteria as Revealed from Genome Analyses.</title>
        <authorList>
            <person name="Imhoff J.F."/>
            <person name="Rahn T."/>
            <person name="Kunzel S."/>
            <person name="Keller A."/>
            <person name="Neulinger S.C."/>
        </authorList>
    </citation>
    <scope>NUCLEOTIDE SEQUENCE [LARGE SCALE GENOMIC DNA]</scope>
    <source>
        <strain evidence="6 7">DSM 9895</strain>
    </source>
</reference>
<dbReference type="CDD" id="cd17535">
    <property type="entry name" value="REC_NarL-like"/>
    <property type="match status" value="1"/>
</dbReference>
<dbReference type="InterPro" id="IPR011006">
    <property type="entry name" value="CheY-like_superfamily"/>
</dbReference>
<dbReference type="SMART" id="SM00448">
    <property type="entry name" value="REC"/>
    <property type="match status" value="1"/>
</dbReference>
<keyword evidence="2" id="KW-0238">DNA-binding</keyword>
<dbReference type="Pfam" id="PF00196">
    <property type="entry name" value="GerE"/>
    <property type="match status" value="1"/>
</dbReference>
<dbReference type="PROSITE" id="PS00622">
    <property type="entry name" value="HTH_LUXR_1"/>
    <property type="match status" value="1"/>
</dbReference>